<dbReference type="Gene3D" id="1.10.357.10">
    <property type="entry name" value="Tetracycline Repressor, domain 2"/>
    <property type="match status" value="1"/>
</dbReference>
<accession>A0A1B1KHJ6</accession>
<dbReference type="RefSeq" id="WP_065493572.1">
    <property type="nucleotide sequence ID" value="NZ_CP009112.1"/>
</dbReference>
<feature type="domain" description="HTH tetR-type" evidence="5">
    <location>
        <begin position="6"/>
        <end position="66"/>
    </location>
</feature>
<dbReference type="SUPFAM" id="SSF48498">
    <property type="entry name" value="Tetracyclin repressor-like, C-terminal domain"/>
    <property type="match status" value="1"/>
</dbReference>
<dbReference type="InterPro" id="IPR054126">
    <property type="entry name" value="CprB_TetR_C"/>
</dbReference>
<dbReference type="PATRIC" id="fig|37919.13.peg.7875"/>
<reference evidence="6 7" key="1">
    <citation type="submission" date="2014-07" db="EMBL/GenBank/DDBJ databases">
        <authorList>
            <person name="Zhang J.E."/>
            <person name="Yang H."/>
            <person name="Guo J."/>
            <person name="Deng Z."/>
            <person name="Luo H."/>
            <person name="Luo M."/>
            <person name="Zhao B."/>
        </authorList>
    </citation>
    <scope>NUCLEOTIDE SEQUENCE [LARGE SCALE GENOMIC DNA]</scope>
    <source>
        <strain evidence="6 7">1CP</strain>
        <plasmid evidence="7">Plasmid pr1cp1</plasmid>
    </source>
</reference>
<keyword evidence="3" id="KW-0804">Transcription</keyword>
<dbReference type="SUPFAM" id="SSF46689">
    <property type="entry name" value="Homeodomain-like"/>
    <property type="match status" value="1"/>
</dbReference>
<name>A0A1B1KHJ6_RHOOP</name>
<evidence type="ECO:0000256" key="2">
    <source>
        <dbReference type="ARBA" id="ARBA00023125"/>
    </source>
</evidence>
<dbReference type="Pfam" id="PF00440">
    <property type="entry name" value="TetR_N"/>
    <property type="match status" value="1"/>
</dbReference>
<evidence type="ECO:0000256" key="1">
    <source>
        <dbReference type="ARBA" id="ARBA00023015"/>
    </source>
</evidence>
<dbReference type="NCBIfam" id="NF041196">
    <property type="entry name" value="ScbR_bind_reg"/>
    <property type="match status" value="1"/>
</dbReference>
<proteinExistence type="predicted"/>
<dbReference type="PANTHER" id="PTHR47506">
    <property type="entry name" value="TRANSCRIPTIONAL REGULATORY PROTEIN"/>
    <property type="match status" value="1"/>
</dbReference>
<protein>
    <submittedName>
        <fullName evidence="6">Transcriptional regulator, TetR family</fullName>
    </submittedName>
</protein>
<evidence type="ECO:0000313" key="6">
    <source>
        <dbReference type="EMBL" id="ANS32077.1"/>
    </source>
</evidence>
<gene>
    <name evidence="6" type="ORF">R1CP_37365</name>
</gene>
<keyword evidence="2 4" id="KW-0238">DNA-binding</keyword>
<dbReference type="Proteomes" id="UP000186108">
    <property type="component" value="Plasmid pR1CP1"/>
</dbReference>
<dbReference type="InterPro" id="IPR047923">
    <property type="entry name" value="ArpA-like"/>
</dbReference>
<keyword evidence="6" id="KW-0614">Plasmid</keyword>
<dbReference type="PRINTS" id="PR00455">
    <property type="entry name" value="HTHTETR"/>
</dbReference>
<evidence type="ECO:0000256" key="3">
    <source>
        <dbReference type="ARBA" id="ARBA00023163"/>
    </source>
</evidence>
<dbReference type="InterPro" id="IPR009057">
    <property type="entry name" value="Homeodomain-like_sf"/>
</dbReference>
<dbReference type="Pfam" id="PF21935">
    <property type="entry name" value="TetR_C_45"/>
    <property type="match status" value="1"/>
</dbReference>
<dbReference type="InterPro" id="IPR001647">
    <property type="entry name" value="HTH_TetR"/>
</dbReference>
<evidence type="ECO:0000256" key="4">
    <source>
        <dbReference type="PROSITE-ProRule" id="PRU00335"/>
    </source>
</evidence>
<keyword evidence="1" id="KW-0805">Transcription regulation</keyword>
<feature type="DNA-binding region" description="H-T-H motif" evidence="4">
    <location>
        <begin position="29"/>
        <end position="48"/>
    </location>
</feature>
<dbReference type="GO" id="GO:0003677">
    <property type="term" value="F:DNA binding"/>
    <property type="evidence" value="ECO:0007669"/>
    <property type="project" value="UniProtKB-UniRule"/>
</dbReference>
<dbReference type="PROSITE" id="PS50977">
    <property type="entry name" value="HTH_TETR_2"/>
    <property type="match status" value="1"/>
</dbReference>
<evidence type="ECO:0000259" key="5">
    <source>
        <dbReference type="PROSITE" id="PS50977"/>
    </source>
</evidence>
<dbReference type="PANTHER" id="PTHR47506:SF3">
    <property type="entry name" value="HTH-TYPE TRANSCRIPTIONAL REGULATOR LMRA"/>
    <property type="match status" value="1"/>
</dbReference>
<sequence>MQKRAIATRQAVLVTAAEVFNRTGYVNAGLQEIISESGVTKGSLYFHFSSKEQLARAVIDEGCARLDAACSQQFDSRTPALEALIGISYVLIDPSNNDNLMLAAFRLLNEMGDFRGTGHVVFDQWTSTYQALAARAVEEGDFRADTNPDEAGRLLLEIAFGTRLLAVATDTLRELPERMTTAWKVFLPGLVDDAKVDYFSQFAARRLSSYLVSS</sequence>
<evidence type="ECO:0000313" key="7">
    <source>
        <dbReference type="Proteomes" id="UP000186108"/>
    </source>
</evidence>
<dbReference type="EMBL" id="CP009112">
    <property type="protein sequence ID" value="ANS32077.1"/>
    <property type="molecule type" value="Genomic_DNA"/>
</dbReference>
<organism evidence="6 7">
    <name type="scientific">Rhodococcus opacus</name>
    <name type="common">Nocardia opaca</name>
    <dbReference type="NCBI Taxonomy" id="37919"/>
    <lineage>
        <taxon>Bacteria</taxon>
        <taxon>Bacillati</taxon>
        <taxon>Actinomycetota</taxon>
        <taxon>Actinomycetes</taxon>
        <taxon>Mycobacteriales</taxon>
        <taxon>Nocardiaceae</taxon>
        <taxon>Rhodococcus</taxon>
    </lineage>
</organism>
<dbReference type="InterPro" id="IPR036271">
    <property type="entry name" value="Tet_transcr_reg_TetR-rel_C_sf"/>
</dbReference>
<geneLocation type="plasmid" evidence="7">
    <name>pr1cp1</name>
</geneLocation>
<dbReference type="AlphaFoldDB" id="A0A1B1KHJ6"/>